<dbReference type="Gene3D" id="3.30.450.20">
    <property type="entry name" value="PAS domain"/>
    <property type="match status" value="1"/>
</dbReference>
<evidence type="ECO:0000256" key="8">
    <source>
        <dbReference type="PROSITE-ProRule" id="PRU00169"/>
    </source>
</evidence>
<dbReference type="EMBL" id="RSCL01000008">
    <property type="protein sequence ID" value="RUT05612.1"/>
    <property type="molecule type" value="Genomic_DNA"/>
</dbReference>
<dbReference type="SMART" id="SM00387">
    <property type="entry name" value="HATPase_c"/>
    <property type="match status" value="1"/>
</dbReference>
<dbReference type="InterPro" id="IPR036890">
    <property type="entry name" value="HATPase_C_sf"/>
</dbReference>
<feature type="domain" description="Response regulatory" evidence="10">
    <location>
        <begin position="12"/>
        <end position="128"/>
    </location>
</feature>
<dbReference type="SUPFAM" id="SSF55785">
    <property type="entry name" value="PYP-like sensor domain (PAS domain)"/>
    <property type="match status" value="1"/>
</dbReference>
<dbReference type="Gene3D" id="3.40.50.2300">
    <property type="match status" value="2"/>
</dbReference>
<evidence type="ECO:0000256" key="3">
    <source>
        <dbReference type="ARBA" id="ARBA00012438"/>
    </source>
</evidence>
<feature type="domain" description="Response regulatory" evidence="10">
    <location>
        <begin position="525"/>
        <end position="642"/>
    </location>
</feature>
<dbReference type="SUPFAM" id="SSF47384">
    <property type="entry name" value="Homodimeric domain of signal transducing histidine kinase"/>
    <property type="match status" value="1"/>
</dbReference>
<dbReference type="Gene3D" id="1.10.287.130">
    <property type="match status" value="1"/>
</dbReference>
<dbReference type="AlphaFoldDB" id="A0A433VHN8"/>
<dbReference type="FunFam" id="3.30.565.10:FF:000010">
    <property type="entry name" value="Sensor histidine kinase RcsC"/>
    <property type="match status" value="1"/>
</dbReference>
<dbReference type="Pfam" id="PF00072">
    <property type="entry name" value="Response_reg"/>
    <property type="match status" value="2"/>
</dbReference>
<dbReference type="InterPro" id="IPR035965">
    <property type="entry name" value="PAS-like_dom_sf"/>
</dbReference>
<dbReference type="Gene3D" id="3.30.565.10">
    <property type="entry name" value="Histidine kinase-like ATPase, C-terminal domain"/>
    <property type="match status" value="1"/>
</dbReference>
<dbReference type="InterPro" id="IPR005467">
    <property type="entry name" value="His_kinase_dom"/>
</dbReference>
<accession>A0A433VHN8</accession>
<dbReference type="SMART" id="SM00388">
    <property type="entry name" value="HisKA"/>
    <property type="match status" value="1"/>
</dbReference>
<keyword evidence="4 8" id="KW-0597">Phosphoprotein</keyword>
<dbReference type="CDD" id="cd16922">
    <property type="entry name" value="HATPase_EvgS-ArcB-TorS-like"/>
    <property type="match status" value="1"/>
</dbReference>
<evidence type="ECO:0000256" key="4">
    <source>
        <dbReference type="ARBA" id="ARBA00022553"/>
    </source>
</evidence>
<dbReference type="Pfam" id="PF00512">
    <property type="entry name" value="HisKA"/>
    <property type="match status" value="1"/>
</dbReference>
<proteinExistence type="inferred from homology"/>
<evidence type="ECO:0000256" key="6">
    <source>
        <dbReference type="ARBA" id="ARBA00023012"/>
    </source>
</evidence>
<name>A0A433VHN8_9CYAN</name>
<dbReference type="CDD" id="cd00156">
    <property type="entry name" value="REC"/>
    <property type="match status" value="1"/>
</dbReference>
<feature type="domain" description="Histidine kinase" evidence="9">
    <location>
        <begin position="279"/>
        <end position="497"/>
    </location>
</feature>
<dbReference type="GO" id="GO:0000155">
    <property type="term" value="F:phosphorelay sensor kinase activity"/>
    <property type="evidence" value="ECO:0007669"/>
    <property type="project" value="InterPro"/>
</dbReference>
<dbReference type="PRINTS" id="PR00344">
    <property type="entry name" value="BCTRLSENSOR"/>
</dbReference>
<evidence type="ECO:0000256" key="7">
    <source>
        <dbReference type="ARBA" id="ARBA00074306"/>
    </source>
</evidence>
<dbReference type="PROSITE" id="PS50109">
    <property type="entry name" value="HIS_KIN"/>
    <property type="match status" value="1"/>
</dbReference>
<dbReference type="SUPFAM" id="SSF52172">
    <property type="entry name" value="CheY-like"/>
    <property type="match status" value="2"/>
</dbReference>
<dbReference type="CDD" id="cd17580">
    <property type="entry name" value="REC_2_DhkD-like"/>
    <property type="match status" value="1"/>
</dbReference>
<organism evidence="12 13">
    <name type="scientific">Dulcicalothrix desertica PCC 7102</name>
    <dbReference type="NCBI Taxonomy" id="232991"/>
    <lineage>
        <taxon>Bacteria</taxon>
        <taxon>Bacillati</taxon>
        <taxon>Cyanobacteriota</taxon>
        <taxon>Cyanophyceae</taxon>
        <taxon>Nostocales</taxon>
        <taxon>Calotrichaceae</taxon>
        <taxon>Dulcicalothrix</taxon>
    </lineage>
</organism>
<keyword evidence="5 12" id="KW-0418">Kinase</keyword>
<reference evidence="12" key="2">
    <citation type="journal article" date="2019" name="Genome Biol. Evol.">
        <title>Day and night: Metabolic profiles and evolutionary relationships of six axenic non-marine cyanobacteria.</title>
        <authorList>
            <person name="Will S.E."/>
            <person name="Henke P."/>
            <person name="Boedeker C."/>
            <person name="Huang S."/>
            <person name="Brinkmann H."/>
            <person name="Rohde M."/>
            <person name="Jarek M."/>
            <person name="Friedl T."/>
            <person name="Seufert S."/>
            <person name="Schumacher M."/>
            <person name="Overmann J."/>
            <person name="Neumann-Schaal M."/>
            <person name="Petersen J."/>
        </authorList>
    </citation>
    <scope>NUCLEOTIDE SEQUENCE [LARGE SCALE GENOMIC DNA]</scope>
    <source>
        <strain evidence="12">PCC 7102</strain>
    </source>
</reference>
<dbReference type="InterPro" id="IPR003661">
    <property type="entry name" value="HisK_dim/P_dom"/>
</dbReference>
<dbReference type="Pfam" id="PF02518">
    <property type="entry name" value="HATPase_c"/>
    <property type="match status" value="1"/>
</dbReference>
<dbReference type="InterPro" id="IPR001789">
    <property type="entry name" value="Sig_transdc_resp-reg_receiver"/>
</dbReference>
<dbReference type="Pfam" id="PF13188">
    <property type="entry name" value="PAS_8"/>
    <property type="match status" value="1"/>
</dbReference>
<comment type="catalytic activity">
    <reaction evidence="1">
        <text>ATP + protein L-histidine = ADP + protein N-phospho-L-histidine.</text>
        <dbReference type="EC" id="2.7.13.3"/>
    </reaction>
</comment>
<keyword evidence="5 12" id="KW-0808">Transferase</keyword>
<evidence type="ECO:0000256" key="1">
    <source>
        <dbReference type="ARBA" id="ARBA00000085"/>
    </source>
</evidence>
<dbReference type="InterPro" id="IPR036097">
    <property type="entry name" value="HisK_dim/P_sf"/>
</dbReference>
<dbReference type="SMART" id="SM00448">
    <property type="entry name" value="REC"/>
    <property type="match status" value="2"/>
</dbReference>
<dbReference type="InterPro" id="IPR000014">
    <property type="entry name" value="PAS"/>
</dbReference>
<dbReference type="InterPro" id="IPR011006">
    <property type="entry name" value="CheY-like_superfamily"/>
</dbReference>
<reference evidence="12" key="1">
    <citation type="submission" date="2018-12" db="EMBL/GenBank/DDBJ databases">
        <authorList>
            <person name="Will S."/>
            <person name="Neumann-Schaal M."/>
            <person name="Henke P."/>
        </authorList>
    </citation>
    <scope>NUCLEOTIDE SEQUENCE</scope>
    <source>
        <strain evidence="12">PCC 7102</strain>
    </source>
</reference>
<dbReference type="PROSITE" id="PS50110">
    <property type="entry name" value="RESPONSE_REGULATORY"/>
    <property type="match status" value="2"/>
</dbReference>
<sequence length="648" mass="71915">MFSHIDGELKVRILLIDDNYDDRLLITHALEHEFPEVELQEVFRAQDLEKALSSRQFDLAITDYELRWTDGLTVVGAIKSLYPDCPVIMFTASGTQEIAVEAMKLGLDDYILKSAHHYVRLPAAVKSALDKVEAQRKVAGLESRLQTLLDNLNVGIYRLGEGGVLLEANKAFLRLAGFSYITQNAEILSKLEFNGTRDREIILRYENDIPIWVRISQTVTTKEGAVIIDGLMEDISLSKQREAERSRVMAELATAKEELKRLLGEACEANRIKDQFIAIVSHELRSPLTSILGWAKILRSGKVSETKLAQGLETIERNANLQNTLIEDILDISRIIQNRLRLNKQPINIAAIIQSVLLDVKPRVQAKSITLESKIGAEVGRIMGDAARLLQVISNLVNNAIKFTPQGGHIFVELQQINSSIQFTVKDTGIGIGADFLPHVFEPFRQADNTKARTHNGLGLGLAIVRNLVEMHNGAVSVKSEGIGKGATFTVELPIYSIPSQEINESLEKSKQDEVEEVPSLSGIHILIVDDDKDTRELLAQIIEGYDAKVTTTASASEALSVLLQLEPDILLSDIAMPQEDGYSLIRKIRSQPGDIQRIPAIALTAFAREEDRKQALEAGFQQHLVKPVNLTELVSAVCRLGIRANLR</sequence>
<dbReference type="PROSITE" id="PS50112">
    <property type="entry name" value="PAS"/>
    <property type="match status" value="1"/>
</dbReference>
<evidence type="ECO:0000259" key="9">
    <source>
        <dbReference type="PROSITE" id="PS50109"/>
    </source>
</evidence>
<dbReference type="EC" id="2.7.13.3" evidence="3"/>
<dbReference type="OrthoDB" id="516853at2"/>
<comment type="similarity">
    <text evidence="2">In the N-terminal section; belongs to the phytochrome family.</text>
</comment>
<dbReference type="InterPro" id="IPR004358">
    <property type="entry name" value="Sig_transdc_His_kin-like_C"/>
</dbReference>
<feature type="modified residue" description="4-aspartylphosphate" evidence="8">
    <location>
        <position position="574"/>
    </location>
</feature>
<evidence type="ECO:0000313" key="13">
    <source>
        <dbReference type="Proteomes" id="UP000271624"/>
    </source>
</evidence>
<evidence type="ECO:0000256" key="5">
    <source>
        <dbReference type="ARBA" id="ARBA00022777"/>
    </source>
</evidence>
<feature type="modified residue" description="4-aspartylphosphate" evidence="8">
    <location>
        <position position="63"/>
    </location>
</feature>
<evidence type="ECO:0000256" key="2">
    <source>
        <dbReference type="ARBA" id="ARBA00006402"/>
    </source>
</evidence>
<protein>
    <recommendedName>
        <fullName evidence="7">Circadian input-output histidine kinase CikA</fullName>
        <ecNumber evidence="3">2.7.13.3</ecNumber>
    </recommendedName>
</protein>
<dbReference type="PANTHER" id="PTHR43547">
    <property type="entry name" value="TWO-COMPONENT HISTIDINE KINASE"/>
    <property type="match status" value="1"/>
</dbReference>
<comment type="caution">
    <text evidence="12">The sequence shown here is derived from an EMBL/GenBank/DDBJ whole genome shotgun (WGS) entry which is preliminary data.</text>
</comment>
<feature type="domain" description="PAS" evidence="11">
    <location>
        <begin position="141"/>
        <end position="179"/>
    </location>
</feature>
<evidence type="ECO:0000313" key="12">
    <source>
        <dbReference type="EMBL" id="RUT05612.1"/>
    </source>
</evidence>
<keyword evidence="13" id="KW-1185">Reference proteome</keyword>
<dbReference type="SUPFAM" id="SSF55874">
    <property type="entry name" value="ATPase domain of HSP90 chaperone/DNA topoisomerase II/histidine kinase"/>
    <property type="match status" value="1"/>
</dbReference>
<dbReference type="Proteomes" id="UP000271624">
    <property type="component" value="Unassembled WGS sequence"/>
</dbReference>
<dbReference type="InterPro" id="IPR003594">
    <property type="entry name" value="HATPase_dom"/>
</dbReference>
<evidence type="ECO:0000259" key="11">
    <source>
        <dbReference type="PROSITE" id="PS50112"/>
    </source>
</evidence>
<gene>
    <name evidence="12" type="ORF">DSM106972_036190</name>
</gene>
<evidence type="ECO:0000259" key="10">
    <source>
        <dbReference type="PROSITE" id="PS50110"/>
    </source>
</evidence>
<dbReference type="CDD" id="cd00082">
    <property type="entry name" value="HisKA"/>
    <property type="match status" value="1"/>
</dbReference>
<dbReference type="PANTHER" id="PTHR43547:SF2">
    <property type="entry name" value="HYBRID SIGNAL TRANSDUCTION HISTIDINE KINASE C"/>
    <property type="match status" value="1"/>
</dbReference>
<keyword evidence="6" id="KW-0902">Two-component regulatory system</keyword>